<dbReference type="Pfam" id="PF24798">
    <property type="entry name" value="Ig-CFAP74_4th"/>
    <property type="match status" value="1"/>
</dbReference>
<dbReference type="Pfam" id="PF15780">
    <property type="entry name" value="ASH"/>
    <property type="match status" value="1"/>
</dbReference>
<keyword evidence="3" id="KW-0175">Coiled coil</keyword>
<dbReference type="GO" id="GO:0005737">
    <property type="term" value="C:cytoplasm"/>
    <property type="evidence" value="ECO:0007669"/>
    <property type="project" value="UniProtKB-SubCell"/>
</dbReference>
<feature type="domain" description="Abnormal spindle-like microcephaly-associated protein ASH" evidence="5">
    <location>
        <begin position="1322"/>
        <end position="1407"/>
    </location>
</feature>
<feature type="coiled-coil region" evidence="3">
    <location>
        <begin position="90"/>
        <end position="171"/>
    </location>
</feature>
<feature type="domain" description="CFAP74 third Ig-like" evidence="7">
    <location>
        <begin position="868"/>
        <end position="980"/>
    </location>
</feature>
<evidence type="ECO:0000259" key="6">
    <source>
        <dbReference type="Pfam" id="PF24770"/>
    </source>
</evidence>
<feature type="compositionally biased region" description="Basic and acidic residues" evidence="4">
    <location>
        <begin position="363"/>
        <end position="390"/>
    </location>
</feature>
<feature type="compositionally biased region" description="Polar residues" evidence="4">
    <location>
        <begin position="419"/>
        <end position="433"/>
    </location>
</feature>
<feature type="domain" description="CFAP74 fourth Ig-like" evidence="8">
    <location>
        <begin position="986"/>
        <end position="1080"/>
    </location>
</feature>
<feature type="compositionally biased region" description="Basic residues" evidence="4">
    <location>
        <begin position="1220"/>
        <end position="1232"/>
    </location>
</feature>
<sequence>MEDVINGEKMEDGDMYDTYADIEDEIIDYDGELDLDSEGEEEDNETIFSEPAYPANEAEKISWQEQIRMIHLRSHLNELDEKVQSCTYTTEKTREELKKCQNQIEQLEKERDNTFTQIENAEATDNTAAVYRLKSVHDRLCRELEDEEELEENIEKRLEQTEYELWKAEVEKGKFLLAEDELKYKEQQLFREKTDHAIRRLNKEEKSAIQAEGKLKKMDKQQTEMMMEQRQRHKQAMEESRKSHQKASKYLTATLMKLKKEEEDKHSNYKEDMQRKIDMLLKLKKDIVANRENMKAIKARDRAQEREKKIREELEKQRIAIEGGNADEMMLIKKRKNEFEKQKQKFEAEQKLKQADIMKKVLSEDSRMEKRKREQSYLWKDPKKEKDKVVSAHKKKPLKCLEDFSRAALESAGLAGSGDFQQTDKSQGISYSKNVMYEDEERDDDGEDDVDDEFGQKAVYLSSEPTIVQPPDSSDSETDDLQEDAVSLAKPEFEGLWDTHKPYHVPKDMDTQIKLPGASKMEKDIMKKVLDKHRDGITIKQIAAGREFTGCPFYSKPDIIHFKNFDVGQTYKKKVTLTNVSYTVNYCKYVNITEKLKDFIKIDFDPPGQMSAGLTCDMMVTFKPMINEDLVGQVNFLSQTGPFSIPLRCSTKKCDVQVDTNLADFGVTVIGETLKRTVTLSNKGAMATKFDFFKVTGMKHGTCTTAETSLGRLTSDTMRALSPDSSDQKLSDPKQKIESLEKIAEISPELSSPTGGLDVAGTVNGGSKVGDDISPRQPDSDEYHKPPEPEPSPEFAFSEMEDYGTVDGMKVGSVVSGEIKPFASIKLEIIWQPTVPGAVNSEFLISFSDPLSEGISIHSVAKAIDVPVWVERQNVDLKICMFDRLYQDTIVVNNRATTALRLKFEVCKDLENHLELLPKTGYIQAQSQFSAQLKFLPRPGLLQENCKYFDKETGVLEAPMTIRVADQTQPVTFTVCAVVTNSDIQFDVSNIDFGFATIYESVKKSIKVTNRSILPQQFGFIGLPEHVEVQPNDGFGTLLPLETIDLDVIFSPDKARDYKFDLVCKSLINRDFKIHCKGVGVHPPLELSHQVVNFAATSVYDVSTATLHVINSHTSSNEFTHPVPRIGKGEIAPVGPTSFEFVLPSDCPLTISPSVGTVAPGKKCRVQIRFSPKLKEEAVRKEAVKMAVKQMEAQAQREYDEAVRKEIELQEQAQIAAMKKAPKGKSSPKGKGKPPAGTTGTTSSTPQKPKPVVAPEPDTITTDSSAYSEAIGSLLRQFKGKFETYTIPCYIGSGSCGDPGSLPYSINNTIYVEVRCPTIKPPVVILSDSGRNTINFGEVSIGQSVSRSVTMQNISNKTVELNSSLLDTDGPFLMLNALRVLPPGGTHTAVLSFAPNKGCVFQEVLCINSMTALLSMTLVGKGVSPIVNLSLESDVLDMGAVLATEYCERTFKIHNTSSLSIDFVIKLDSLSLLRHAKSQHLPAFIKRDKKNKSYVGTQNNNGQNVFDLVPSEGTIPADGTKEVTVTFAPDHGSEHYSDGVRIELFGQEESHFFELLGVAKNHIMYMYGGDELTPDIESLAVTPVLDDDEDFKPPPSPILVSLFSIMKDNEFTMASREIFVACVRTMAVSQKKETKKNGEFQFENIQALQAKGFNMEPQRGMIEAGTKKSVTLTWTPPPGHEPNQTMEASVLVTLKGDVTEQYRVMLRGMVVSE</sequence>
<dbReference type="PANTHER" id="PTHR22538">
    <property type="entry name" value="CILIA- AND FLAGELLA-ASSOCIATED PROTEIN 74"/>
    <property type="match status" value="1"/>
</dbReference>
<feature type="compositionally biased region" description="Basic and acidic residues" evidence="4">
    <location>
        <begin position="726"/>
        <end position="744"/>
    </location>
</feature>
<feature type="compositionally biased region" description="Acidic residues" evidence="4">
    <location>
        <begin position="437"/>
        <end position="453"/>
    </location>
</feature>
<evidence type="ECO:0000256" key="1">
    <source>
        <dbReference type="ARBA" id="ARBA00004496"/>
    </source>
</evidence>
<dbReference type="Pfam" id="PF24771">
    <property type="entry name" value="Ig_CFAP74_1st"/>
    <property type="match status" value="1"/>
</dbReference>
<name>A0AAN8JGB3_PATCE</name>
<dbReference type="Pfam" id="PF24778">
    <property type="entry name" value="Ig-CFAP74_3rd"/>
    <property type="match status" value="1"/>
</dbReference>
<evidence type="ECO:0000256" key="3">
    <source>
        <dbReference type="SAM" id="Coils"/>
    </source>
</evidence>
<evidence type="ECO:0000313" key="9">
    <source>
        <dbReference type="EMBL" id="KAK6177676.1"/>
    </source>
</evidence>
<reference evidence="9 10" key="1">
    <citation type="submission" date="2024-01" db="EMBL/GenBank/DDBJ databases">
        <title>The genome of the rayed Mediterranean limpet Patella caerulea (Linnaeus, 1758).</title>
        <authorList>
            <person name="Anh-Thu Weber A."/>
            <person name="Halstead-Nussloch G."/>
        </authorList>
    </citation>
    <scope>NUCLEOTIDE SEQUENCE [LARGE SCALE GENOMIC DNA]</scope>
    <source>
        <strain evidence="9">AATW-2023a</strain>
        <tissue evidence="9">Whole specimen</tissue>
    </source>
</reference>
<feature type="region of interest" description="Disordered" evidence="4">
    <location>
        <begin position="32"/>
        <end position="55"/>
    </location>
</feature>
<dbReference type="InterPro" id="IPR031549">
    <property type="entry name" value="ASH"/>
</dbReference>
<feature type="coiled-coil region" evidence="3">
    <location>
        <begin position="293"/>
        <end position="356"/>
    </location>
</feature>
<comment type="caution">
    <text evidence="9">The sequence shown here is derived from an EMBL/GenBank/DDBJ whole genome shotgun (WGS) entry which is preliminary data.</text>
</comment>
<evidence type="ECO:0000259" key="8">
    <source>
        <dbReference type="Pfam" id="PF24798"/>
    </source>
</evidence>
<dbReference type="InterPro" id="IPR056306">
    <property type="entry name" value="Ig-CFAP74_2nd"/>
</dbReference>
<feature type="coiled-coil region" evidence="3">
    <location>
        <begin position="1174"/>
        <end position="1212"/>
    </location>
</feature>
<keyword evidence="2" id="KW-0963">Cytoplasm</keyword>
<feature type="region of interest" description="Disordered" evidence="4">
    <location>
        <begin position="1216"/>
        <end position="1263"/>
    </location>
</feature>
<feature type="compositionally biased region" description="Low complexity" evidence="4">
    <location>
        <begin position="1233"/>
        <end position="1247"/>
    </location>
</feature>
<feature type="region of interest" description="Disordered" evidence="4">
    <location>
        <begin position="363"/>
        <end position="392"/>
    </location>
</feature>
<evidence type="ECO:0000259" key="5">
    <source>
        <dbReference type="Pfam" id="PF15780"/>
    </source>
</evidence>
<evidence type="ECO:0008006" key="11">
    <source>
        <dbReference type="Google" id="ProtNLM"/>
    </source>
</evidence>
<dbReference type="InterPro" id="IPR013783">
    <property type="entry name" value="Ig-like_fold"/>
</dbReference>
<organism evidence="9 10">
    <name type="scientific">Patella caerulea</name>
    <name type="common">Rayed Mediterranean limpet</name>
    <dbReference type="NCBI Taxonomy" id="87958"/>
    <lineage>
        <taxon>Eukaryota</taxon>
        <taxon>Metazoa</taxon>
        <taxon>Spiralia</taxon>
        <taxon>Lophotrochozoa</taxon>
        <taxon>Mollusca</taxon>
        <taxon>Gastropoda</taxon>
        <taxon>Patellogastropoda</taxon>
        <taxon>Patelloidea</taxon>
        <taxon>Patellidae</taxon>
        <taxon>Patella</taxon>
    </lineage>
</organism>
<feature type="compositionally biased region" description="Acidic residues" evidence="4">
    <location>
        <begin position="32"/>
        <end position="45"/>
    </location>
</feature>
<dbReference type="Pfam" id="PF24770">
    <property type="entry name" value="Ig-CFAP74_2"/>
    <property type="match status" value="1"/>
</dbReference>
<protein>
    <recommendedName>
        <fullName evidence="11">Cilia- and flagella-associated protein 74</fullName>
    </recommendedName>
</protein>
<evidence type="ECO:0000256" key="4">
    <source>
        <dbReference type="SAM" id="MobiDB-lite"/>
    </source>
</evidence>
<proteinExistence type="predicted"/>
<dbReference type="Proteomes" id="UP001347796">
    <property type="component" value="Unassembled WGS sequence"/>
</dbReference>
<dbReference type="InterPro" id="IPR056310">
    <property type="entry name" value="Ig-CFAP74_4th"/>
</dbReference>
<feature type="region of interest" description="Disordered" evidence="4">
    <location>
        <begin position="714"/>
        <end position="794"/>
    </location>
</feature>
<evidence type="ECO:0000256" key="2">
    <source>
        <dbReference type="ARBA" id="ARBA00022490"/>
    </source>
</evidence>
<comment type="subcellular location">
    <subcellularLocation>
        <location evidence="1">Cytoplasm</location>
    </subcellularLocation>
</comment>
<gene>
    <name evidence="9" type="ORF">SNE40_015731</name>
</gene>
<dbReference type="Gene3D" id="2.60.40.10">
    <property type="entry name" value="Immunoglobulins"/>
    <property type="match status" value="5"/>
</dbReference>
<dbReference type="EMBL" id="JAZGQO010000010">
    <property type="protein sequence ID" value="KAK6177676.1"/>
    <property type="molecule type" value="Genomic_DNA"/>
</dbReference>
<feature type="domain" description="CFAP74 second Ig-like" evidence="6">
    <location>
        <begin position="658"/>
        <end position="866"/>
    </location>
</feature>
<feature type="compositionally biased region" description="Acidic residues" evidence="4">
    <location>
        <begin position="474"/>
        <end position="483"/>
    </location>
</feature>
<evidence type="ECO:0000259" key="7">
    <source>
        <dbReference type="Pfam" id="PF24778"/>
    </source>
</evidence>
<dbReference type="InterPro" id="IPR056307">
    <property type="entry name" value="Ig-CFAP74_3rd"/>
</dbReference>
<keyword evidence="10" id="KW-1185">Reference proteome</keyword>
<dbReference type="PANTHER" id="PTHR22538:SF0">
    <property type="entry name" value="CILIA- AND FLAGELLA-ASSOCIATED PROTEIN 74"/>
    <property type="match status" value="1"/>
</dbReference>
<accession>A0AAN8JGB3</accession>
<feature type="region of interest" description="Disordered" evidence="4">
    <location>
        <begin position="416"/>
        <end position="484"/>
    </location>
</feature>
<feature type="compositionally biased region" description="Basic and acidic residues" evidence="4">
    <location>
        <begin position="769"/>
        <end position="788"/>
    </location>
</feature>
<evidence type="ECO:0000313" key="10">
    <source>
        <dbReference type="Proteomes" id="UP001347796"/>
    </source>
</evidence>